<evidence type="ECO:0000256" key="8">
    <source>
        <dbReference type="ARBA" id="ARBA00023136"/>
    </source>
</evidence>
<dbReference type="PANTHER" id="PTHR14269">
    <property type="entry name" value="CDP-DIACYLGLYCEROL--GLYCEROL-3-PHOSPHATE 3-PHOSPHATIDYLTRANSFERASE-RELATED"/>
    <property type="match status" value="1"/>
</dbReference>
<feature type="transmembrane region" description="Helical" evidence="12">
    <location>
        <begin position="60"/>
        <end position="78"/>
    </location>
</feature>
<sequence>MEELRFEDYMNRPVNPESNDDDELTVINHWLTIPNLVTFVRFLLVPVFVWFMFQDEYWNALITLIVLFSTDWIDGFLARLLNQVSTVGKWLDPLADRLSLWVVIITVAVSGVAPLWIVFALVVPDLVLAGLMAIIYAGNPQMEVTLLGKARTAALMLGVPLLLFAEAPFVSEHLWYSIGTGILAIGAGGHIIATLDYLVQGVRNAGKMRRAHLNPKSKSDRDRFFETASTN</sequence>
<comment type="caution">
    <text evidence="13">The sequence shown here is derived from an EMBL/GenBank/DDBJ whole genome shotgun (WGS) entry which is preliminary data.</text>
</comment>
<evidence type="ECO:0008006" key="15">
    <source>
        <dbReference type="Google" id="ProtNLM"/>
    </source>
</evidence>
<protein>
    <recommendedName>
        <fullName evidence="15">Cardiolipin synthase</fullName>
    </recommendedName>
</protein>
<evidence type="ECO:0000256" key="1">
    <source>
        <dbReference type="ARBA" id="ARBA00004141"/>
    </source>
</evidence>
<keyword evidence="5 12" id="KW-0812">Transmembrane</keyword>
<evidence type="ECO:0000256" key="7">
    <source>
        <dbReference type="ARBA" id="ARBA00023098"/>
    </source>
</evidence>
<dbReference type="InterPro" id="IPR050324">
    <property type="entry name" value="CDP-alcohol_PTase-I"/>
</dbReference>
<evidence type="ECO:0000256" key="9">
    <source>
        <dbReference type="ARBA" id="ARBA00023209"/>
    </source>
</evidence>
<dbReference type="Proteomes" id="UP001501461">
    <property type="component" value="Unassembled WGS sequence"/>
</dbReference>
<dbReference type="PANTHER" id="PTHR14269:SF62">
    <property type="entry name" value="CDP-DIACYLGLYCEROL--GLYCEROL-3-PHOSPHATE 3-PHOSPHATIDYLTRANSFERASE 1, CHLOROPLASTIC"/>
    <property type="match status" value="1"/>
</dbReference>
<dbReference type="EMBL" id="BAAAMN010000029">
    <property type="protein sequence ID" value="GAA2036970.1"/>
    <property type="molecule type" value="Genomic_DNA"/>
</dbReference>
<keyword evidence="3" id="KW-0444">Lipid biosynthesis</keyword>
<keyword evidence="14" id="KW-1185">Reference proteome</keyword>
<feature type="transmembrane region" description="Helical" evidence="12">
    <location>
        <begin position="152"/>
        <end position="170"/>
    </location>
</feature>
<keyword evidence="8 12" id="KW-0472">Membrane</keyword>
<comment type="similarity">
    <text evidence="2 11">Belongs to the CDP-alcohol phosphatidyltransferase class-I family.</text>
</comment>
<feature type="transmembrane region" description="Helical" evidence="12">
    <location>
        <begin position="33"/>
        <end position="53"/>
    </location>
</feature>
<organism evidence="13 14">
    <name type="scientific">Yaniella flava</name>
    <dbReference type="NCBI Taxonomy" id="287930"/>
    <lineage>
        <taxon>Bacteria</taxon>
        <taxon>Bacillati</taxon>
        <taxon>Actinomycetota</taxon>
        <taxon>Actinomycetes</taxon>
        <taxon>Micrococcales</taxon>
        <taxon>Micrococcaceae</taxon>
        <taxon>Yaniella</taxon>
    </lineage>
</organism>
<proteinExistence type="inferred from homology"/>
<feature type="transmembrane region" description="Helical" evidence="12">
    <location>
        <begin position="98"/>
        <end position="131"/>
    </location>
</feature>
<feature type="transmembrane region" description="Helical" evidence="12">
    <location>
        <begin position="176"/>
        <end position="199"/>
    </location>
</feature>
<dbReference type="InterPro" id="IPR048254">
    <property type="entry name" value="CDP_ALCOHOL_P_TRANSF_CS"/>
</dbReference>
<keyword evidence="4 11" id="KW-0808">Transferase</keyword>
<gene>
    <name evidence="13" type="ORF">GCM10009720_16960</name>
</gene>
<keyword evidence="7" id="KW-0443">Lipid metabolism</keyword>
<name>A0ABP5FZ45_9MICC</name>
<evidence type="ECO:0000313" key="13">
    <source>
        <dbReference type="EMBL" id="GAA2036970.1"/>
    </source>
</evidence>
<dbReference type="InterPro" id="IPR000462">
    <property type="entry name" value="CDP-OH_P_trans"/>
</dbReference>
<accession>A0ABP5FZ45</accession>
<keyword evidence="6 12" id="KW-1133">Transmembrane helix</keyword>
<evidence type="ECO:0000256" key="6">
    <source>
        <dbReference type="ARBA" id="ARBA00022989"/>
    </source>
</evidence>
<comment type="subcellular location">
    <subcellularLocation>
        <location evidence="1">Membrane</location>
        <topology evidence="1">Multi-pass membrane protein</topology>
    </subcellularLocation>
</comment>
<dbReference type="Pfam" id="PF01066">
    <property type="entry name" value="CDP-OH_P_transf"/>
    <property type="match status" value="1"/>
</dbReference>
<evidence type="ECO:0000256" key="3">
    <source>
        <dbReference type="ARBA" id="ARBA00022516"/>
    </source>
</evidence>
<evidence type="ECO:0000256" key="2">
    <source>
        <dbReference type="ARBA" id="ARBA00010441"/>
    </source>
</evidence>
<dbReference type="PROSITE" id="PS00379">
    <property type="entry name" value="CDP_ALCOHOL_P_TRANSF"/>
    <property type="match status" value="1"/>
</dbReference>
<keyword evidence="9" id="KW-0594">Phospholipid biosynthesis</keyword>
<evidence type="ECO:0000256" key="5">
    <source>
        <dbReference type="ARBA" id="ARBA00022692"/>
    </source>
</evidence>
<evidence type="ECO:0000313" key="14">
    <source>
        <dbReference type="Proteomes" id="UP001501461"/>
    </source>
</evidence>
<keyword evidence="10" id="KW-1208">Phospholipid metabolism</keyword>
<dbReference type="InterPro" id="IPR043130">
    <property type="entry name" value="CDP-OH_PTrfase_TM_dom"/>
</dbReference>
<evidence type="ECO:0000256" key="11">
    <source>
        <dbReference type="RuleBase" id="RU003750"/>
    </source>
</evidence>
<dbReference type="Gene3D" id="1.20.120.1760">
    <property type="match status" value="1"/>
</dbReference>
<evidence type="ECO:0000256" key="4">
    <source>
        <dbReference type="ARBA" id="ARBA00022679"/>
    </source>
</evidence>
<dbReference type="RefSeq" id="WP_343957557.1">
    <property type="nucleotide sequence ID" value="NZ_BAAAMN010000029.1"/>
</dbReference>
<reference evidence="14" key="1">
    <citation type="journal article" date="2019" name="Int. J. Syst. Evol. Microbiol.">
        <title>The Global Catalogue of Microorganisms (GCM) 10K type strain sequencing project: providing services to taxonomists for standard genome sequencing and annotation.</title>
        <authorList>
            <consortium name="The Broad Institute Genomics Platform"/>
            <consortium name="The Broad Institute Genome Sequencing Center for Infectious Disease"/>
            <person name="Wu L."/>
            <person name="Ma J."/>
        </authorList>
    </citation>
    <scope>NUCLEOTIDE SEQUENCE [LARGE SCALE GENOMIC DNA]</scope>
    <source>
        <strain evidence="14">JCM 13595</strain>
    </source>
</reference>
<evidence type="ECO:0000256" key="12">
    <source>
        <dbReference type="SAM" id="Phobius"/>
    </source>
</evidence>
<evidence type="ECO:0000256" key="10">
    <source>
        <dbReference type="ARBA" id="ARBA00023264"/>
    </source>
</evidence>